<gene>
    <name evidence="2" type="ORF">HBR001_LOCUS6017</name>
</gene>
<feature type="region of interest" description="Disordered" evidence="1">
    <location>
        <begin position="132"/>
        <end position="170"/>
    </location>
</feature>
<feature type="compositionally biased region" description="Low complexity" evidence="1">
    <location>
        <begin position="34"/>
        <end position="48"/>
    </location>
</feature>
<accession>A0AAV0UEW3</accession>
<dbReference type="EMBL" id="CANTFL010001211">
    <property type="protein sequence ID" value="CAI5733990.1"/>
    <property type="molecule type" value="Genomic_DNA"/>
</dbReference>
<name>A0AAV0UEW3_HYABA</name>
<evidence type="ECO:0000313" key="3">
    <source>
        <dbReference type="Proteomes" id="UP001162031"/>
    </source>
</evidence>
<comment type="caution">
    <text evidence="2">The sequence shown here is derived from an EMBL/GenBank/DDBJ whole genome shotgun (WGS) entry which is preliminary data.</text>
</comment>
<feature type="region of interest" description="Disordered" evidence="1">
    <location>
        <begin position="1"/>
        <end position="53"/>
    </location>
</feature>
<evidence type="ECO:0000313" key="2">
    <source>
        <dbReference type="EMBL" id="CAI5733990.1"/>
    </source>
</evidence>
<evidence type="ECO:0000256" key="1">
    <source>
        <dbReference type="SAM" id="MobiDB-lite"/>
    </source>
</evidence>
<proteinExistence type="predicted"/>
<organism evidence="2 3">
    <name type="scientific">Hyaloperonospora brassicae</name>
    <name type="common">Brassica downy mildew</name>
    <name type="synonym">Peronospora brassicae</name>
    <dbReference type="NCBI Taxonomy" id="162125"/>
    <lineage>
        <taxon>Eukaryota</taxon>
        <taxon>Sar</taxon>
        <taxon>Stramenopiles</taxon>
        <taxon>Oomycota</taxon>
        <taxon>Peronosporomycetes</taxon>
        <taxon>Peronosporales</taxon>
        <taxon>Peronosporaceae</taxon>
        <taxon>Hyaloperonospora</taxon>
    </lineage>
</organism>
<keyword evidence="3" id="KW-1185">Reference proteome</keyword>
<dbReference type="AlphaFoldDB" id="A0AAV0UEW3"/>
<sequence length="261" mass="28607">MSRLADSAATFSSSRAPPPPVPAATSPPPPAACGPPHNTTTTATATATAKKKKHRGLIRAVGGFFKRKCSDGDDLLVRPPLASDASSNRMTQWIYGSHRQSMPEIPLEVSDPLLYQERETLTSVCPLMEEKPVNSHKRVKQDKKKAVDREDDPPNPSEPKATASFVQAKQSPTDVSELLDAIECSGVESNRDPLHVSFLIFGGSEVDSTFEPELRPSEFDNVHGSEIRPVLQNKMPLFFSLPLAERMRRSSAMSDPKEYDL</sequence>
<dbReference type="Proteomes" id="UP001162031">
    <property type="component" value="Unassembled WGS sequence"/>
</dbReference>
<reference evidence="2" key="1">
    <citation type="submission" date="2022-12" db="EMBL/GenBank/DDBJ databases">
        <authorList>
            <person name="Webb A."/>
        </authorList>
    </citation>
    <scope>NUCLEOTIDE SEQUENCE</scope>
    <source>
        <strain evidence="2">Hp1</strain>
    </source>
</reference>
<feature type="compositionally biased region" description="Basic residues" evidence="1">
    <location>
        <begin position="134"/>
        <end position="143"/>
    </location>
</feature>
<feature type="compositionally biased region" description="Pro residues" evidence="1">
    <location>
        <begin position="16"/>
        <end position="33"/>
    </location>
</feature>
<protein>
    <submittedName>
        <fullName evidence="2">Uncharacterized protein</fullName>
    </submittedName>
</protein>